<reference evidence="8" key="1">
    <citation type="submission" date="2025-08" db="UniProtKB">
        <authorList>
            <consortium name="RefSeq"/>
        </authorList>
    </citation>
    <scope>IDENTIFICATION</scope>
</reference>
<evidence type="ECO:0000256" key="3">
    <source>
        <dbReference type="ARBA" id="ARBA00022989"/>
    </source>
</evidence>
<dbReference type="GO" id="GO:0016020">
    <property type="term" value="C:membrane"/>
    <property type="evidence" value="ECO:0007669"/>
    <property type="project" value="UniProtKB-SubCell"/>
</dbReference>
<feature type="transmembrane region" description="Helical" evidence="6">
    <location>
        <begin position="233"/>
        <end position="256"/>
    </location>
</feature>
<dbReference type="AlphaFoldDB" id="A0A9W3AH36"/>
<protein>
    <submittedName>
        <fullName evidence="8">Organic solute transporter alpha-like protein 2</fullName>
    </submittedName>
</protein>
<evidence type="ECO:0000256" key="6">
    <source>
        <dbReference type="SAM" id="Phobius"/>
    </source>
</evidence>
<comment type="subcellular location">
    <subcellularLocation>
        <location evidence="1">Membrane</location>
        <topology evidence="1">Multi-pass membrane protein</topology>
    </subcellularLocation>
</comment>
<keyword evidence="2 6" id="KW-0812">Transmembrane</keyword>
<proteinExistence type="predicted"/>
<feature type="transmembrane region" description="Helical" evidence="6">
    <location>
        <begin position="29"/>
        <end position="52"/>
    </location>
</feature>
<sequence length="386" mass="43694">MSRNLTNCSEPISKATEFLQAITEWERNLCIICGCLSCLALMLLLDNAVYIWTHYNHPTAMVTSSWLVALSPMLTSIAVVAMLVPKMFVFRDVAMSVCLSVVMYKFLEMLVALGNQFDSIRHEIIYHRRLHFNVRPLCCLFSCLPTAQLTRTNFLVMKMLVLQHPILIVLITVITMVTWLDGTYVIGKWDINNPFPYLSALRVTSVLVAIYALSSLVTLCKDAMKDLYVSQKYMALSVALFLFSVQGLTFDILTSLRIFEFRQCLSGRTMRNFYENSMYCVQMFLVTLYNVFYYRRPLNPQVTSDAQNQNKPPELQNHQLSNSSGPDITGRPLVIALDATTQTLALSGDCSSQTLSISTLTRDDAVNGKQNSKNNVSYNNGILEHF</sequence>
<dbReference type="Pfam" id="PF03619">
    <property type="entry name" value="Solute_trans_a"/>
    <property type="match status" value="1"/>
</dbReference>
<keyword evidence="7" id="KW-1185">Reference proteome</keyword>
<evidence type="ECO:0000256" key="4">
    <source>
        <dbReference type="ARBA" id="ARBA00023136"/>
    </source>
</evidence>
<dbReference type="GeneID" id="106064381"/>
<dbReference type="PANTHER" id="PTHR23423">
    <property type="entry name" value="ORGANIC SOLUTE TRANSPORTER-RELATED"/>
    <property type="match status" value="1"/>
</dbReference>
<evidence type="ECO:0000256" key="1">
    <source>
        <dbReference type="ARBA" id="ARBA00004141"/>
    </source>
</evidence>
<evidence type="ECO:0000256" key="2">
    <source>
        <dbReference type="ARBA" id="ARBA00022692"/>
    </source>
</evidence>
<keyword evidence="3 6" id="KW-1133">Transmembrane helix</keyword>
<feature type="transmembrane region" description="Helical" evidence="6">
    <location>
        <begin position="200"/>
        <end position="221"/>
    </location>
</feature>
<evidence type="ECO:0000313" key="7">
    <source>
        <dbReference type="Proteomes" id="UP001165740"/>
    </source>
</evidence>
<feature type="transmembrane region" description="Helical" evidence="6">
    <location>
        <begin position="160"/>
        <end position="180"/>
    </location>
</feature>
<feature type="transmembrane region" description="Helical" evidence="6">
    <location>
        <begin position="64"/>
        <end position="84"/>
    </location>
</feature>
<organism evidence="7 8">
    <name type="scientific">Biomphalaria glabrata</name>
    <name type="common">Bloodfluke planorb</name>
    <name type="synonym">Freshwater snail</name>
    <dbReference type="NCBI Taxonomy" id="6526"/>
    <lineage>
        <taxon>Eukaryota</taxon>
        <taxon>Metazoa</taxon>
        <taxon>Spiralia</taxon>
        <taxon>Lophotrochozoa</taxon>
        <taxon>Mollusca</taxon>
        <taxon>Gastropoda</taxon>
        <taxon>Heterobranchia</taxon>
        <taxon>Euthyneura</taxon>
        <taxon>Panpulmonata</taxon>
        <taxon>Hygrophila</taxon>
        <taxon>Lymnaeoidea</taxon>
        <taxon>Planorbidae</taxon>
        <taxon>Biomphalaria</taxon>
    </lineage>
</organism>
<keyword evidence="4 6" id="KW-0472">Membrane</keyword>
<dbReference type="OrthoDB" id="5832279at2759"/>
<evidence type="ECO:0000256" key="5">
    <source>
        <dbReference type="SAM" id="MobiDB-lite"/>
    </source>
</evidence>
<dbReference type="Proteomes" id="UP001165740">
    <property type="component" value="Chromosome 5"/>
</dbReference>
<name>A0A9W3AH36_BIOGL</name>
<feature type="region of interest" description="Disordered" evidence="5">
    <location>
        <begin position="303"/>
        <end position="326"/>
    </location>
</feature>
<evidence type="ECO:0000313" key="8">
    <source>
        <dbReference type="RefSeq" id="XP_055886533.1"/>
    </source>
</evidence>
<gene>
    <name evidence="8" type="primary">LOC106064381</name>
</gene>
<dbReference type="RefSeq" id="XP_055886533.1">
    <property type="nucleotide sequence ID" value="XM_056030558.1"/>
</dbReference>
<dbReference type="InterPro" id="IPR005178">
    <property type="entry name" value="Ostalpha/TMEM184C"/>
</dbReference>
<dbReference type="SMART" id="SM01417">
    <property type="entry name" value="Solute_trans_a"/>
    <property type="match status" value="1"/>
</dbReference>
<dbReference type="OMA" id="RINTVIM"/>
<accession>A0A9W3AH36</accession>